<dbReference type="AlphaFoldDB" id="A0A2T7A8H5"/>
<gene>
    <name evidence="1" type="ORF">B9Z19DRAFT_961917</name>
</gene>
<organism evidence="1 2">
    <name type="scientific">Tuber borchii</name>
    <name type="common">White truffle</name>
    <dbReference type="NCBI Taxonomy" id="42251"/>
    <lineage>
        <taxon>Eukaryota</taxon>
        <taxon>Fungi</taxon>
        <taxon>Dikarya</taxon>
        <taxon>Ascomycota</taxon>
        <taxon>Pezizomycotina</taxon>
        <taxon>Pezizomycetes</taxon>
        <taxon>Pezizales</taxon>
        <taxon>Tuberaceae</taxon>
        <taxon>Tuber</taxon>
    </lineage>
</organism>
<evidence type="ECO:0008006" key="3">
    <source>
        <dbReference type="Google" id="ProtNLM"/>
    </source>
</evidence>
<name>A0A2T7A8H5_TUBBO</name>
<evidence type="ECO:0000313" key="2">
    <source>
        <dbReference type="Proteomes" id="UP000244722"/>
    </source>
</evidence>
<dbReference type="PANTHER" id="PTHR34706">
    <property type="entry name" value="SLR1338 PROTEIN"/>
    <property type="match status" value="1"/>
</dbReference>
<dbReference type="OrthoDB" id="2142040at2759"/>
<proteinExistence type="predicted"/>
<evidence type="ECO:0000313" key="1">
    <source>
        <dbReference type="EMBL" id="PUU84015.1"/>
    </source>
</evidence>
<protein>
    <recommendedName>
        <fullName evidence="3">VWFA domain-containing protein</fullName>
    </recommendedName>
</protein>
<dbReference type="Proteomes" id="UP000244722">
    <property type="component" value="Unassembled WGS sequence"/>
</dbReference>
<keyword evidence="2" id="KW-1185">Reference proteome</keyword>
<accession>A0A2T7A8H5</accession>
<reference evidence="1 2" key="1">
    <citation type="submission" date="2017-04" db="EMBL/GenBank/DDBJ databases">
        <title>Draft genome sequence of Tuber borchii Vittad., a whitish edible truffle.</title>
        <authorList>
            <consortium name="DOE Joint Genome Institute"/>
            <person name="Murat C."/>
            <person name="Kuo A."/>
            <person name="Barry K.W."/>
            <person name="Clum A."/>
            <person name="Dockter R.B."/>
            <person name="Fauchery L."/>
            <person name="Iotti M."/>
            <person name="Kohler A."/>
            <person name="Labutti K."/>
            <person name="Lindquist E.A."/>
            <person name="Lipzen A."/>
            <person name="Ohm R.A."/>
            <person name="Wang M."/>
            <person name="Grigoriev I.V."/>
            <person name="Zambonelli A."/>
            <person name="Martin F.M."/>
        </authorList>
    </citation>
    <scope>NUCLEOTIDE SEQUENCE [LARGE SCALE GENOMIC DNA]</scope>
    <source>
        <strain evidence="1 2">Tbo3840</strain>
    </source>
</reference>
<dbReference type="EMBL" id="NESQ01000005">
    <property type="protein sequence ID" value="PUU84015.1"/>
    <property type="molecule type" value="Genomic_DNA"/>
</dbReference>
<dbReference type="SUPFAM" id="SSF53300">
    <property type="entry name" value="vWA-like"/>
    <property type="match status" value="1"/>
</dbReference>
<sequence length="267" mass="29995">MSREEEAFLRYCSLNSCRNRLEHFLKRQKQGVAHFYRNDQGPGTFNLDTASARASTLVESVVRHKLLGDDDKIRELAKDLAVLALYDMAILIDDSESMSYEEDGARIEILKGVLNIINSIYKHAAKPDTGIRAIRFINNYDDKDYFHGEPSQIIDNHYFGGTTKIGTELHKKILKPLVLGDTPMKKPLLIMVITDGAIEGEKKGLLEKVIINCVNKLDNERENGAHSVAFQFSCIGNDKGARKVLEELDDHKVVGDYVNCQKGVSVL</sequence>
<dbReference type="InterPro" id="IPR036465">
    <property type="entry name" value="vWFA_dom_sf"/>
</dbReference>
<comment type="caution">
    <text evidence="1">The sequence shown here is derived from an EMBL/GenBank/DDBJ whole genome shotgun (WGS) entry which is preliminary data.</text>
</comment>
<dbReference type="PANTHER" id="PTHR34706:SF3">
    <property type="entry name" value="ANKYRIN REPEAT PROTEIN (AFU_ORTHOLOGUE AFUA_7G06200)"/>
    <property type="match status" value="1"/>
</dbReference>